<name>A0AC35TTE1_9BILA</name>
<protein>
    <submittedName>
        <fullName evidence="2">VHS domain-containing protein</fullName>
    </submittedName>
</protein>
<dbReference type="Proteomes" id="UP000095286">
    <property type="component" value="Unplaced"/>
</dbReference>
<evidence type="ECO:0000313" key="2">
    <source>
        <dbReference type="WBParaSite" id="RSKR_0000396000.1"/>
    </source>
</evidence>
<sequence length="423" mass="49298">MTPEGLLCDEFMESQVPVFVSKPKILNAGRSKEPSSMKSKPTTQYPAFIPISFGLSDKSKVGTKTSKMSFREPVNKVDCYQNSMTPNEFLNSTYRTSPAEALKKAFASRSKKTEKRKTVSRWEAEKRSLIGYTVDFNSINQQYRDWNQKFEYDQVEEKAKTINEGLAIMKLLDMCAKVSRLNEVLAPMEFKIDQNYDFTIYSNLAKKLSCGGVKMYLPLVEMCRKANPRYPESISEITNWINKRSNHGFCINIMLGILSDYLLHPDIKNETKIDIYVKIFRNHIKYIDRYWGEYGEKVNCTNESYMQFCSLAYQLLKKTPTNNSSAYQTRDFEYDIIKYLRDARFVTKEFNLRELSENYERSVLDEVTVTNSVLNTRTRFYGSMDVIKGFRDKISKLYEENVEVINGLNKSVIVYAKKKNKRF</sequence>
<evidence type="ECO:0000313" key="1">
    <source>
        <dbReference type="Proteomes" id="UP000095286"/>
    </source>
</evidence>
<dbReference type="WBParaSite" id="RSKR_0000396000.1">
    <property type="protein sequence ID" value="RSKR_0000396000.1"/>
    <property type="gene ID" value="RSKR_0000396000"/>
</dbReference>
<organism evidence="1 2">
    <name type="scientific">Rhabditophanes sp. KR3021</name>
    <dbReference type="NCBI Taxonomy" id="114890"/>
    <lineage>
        <taxon>Eukaryota</taxon>
        <taxon>Metazoa</taxon>
        <taxon>Ecdysozoa</taxon>
        <taxon>Nematoda</taxon>
        <taxon>Chromadorea</taxon>
        <taxon>Rhabditida</taxon>
        <taxon>Tylenchina</taxon>
        <taxon>Panagrolaimomorpha</taxon>
        <taxon>Strongyloidoidea</taxon>
        <taxon>Alloionematidae</taxon>
        <taxon>Rhabditophanes</taxon>
    </lineage>
</organism>
<reference evidence="2" key="1">
    <citation type="submission" date="2016-11" db="UniProtKB">
        <authorList>
            <consortium name="WormBaseParasite"/>
        </authorList>
    </citation>
    <scope>IDENTIFICATION</scope>
    <source>
        <strain evidence="2">KR3021</strain>
    </source>
</reference>
<proteinExistence type="predicted"/>
<accession>A0AC35TTE1</accession>